<dbReference type="PROSITE" id="PS50088">
    <property type="entry name" value="ANK_REPEAT"/>
    <property type="match status" value="1"/>
</dbReference>
<dbReference type="InterPro" id="IPR050188">
    <property type="entry name" value="RluA_PseudoU_synthase"/>
</dbReference>
<keyword evidence="6" id="KW-1185">Reference proteome</keyword>
<evidence type="ECO:0000256" key="1">
    <source>
        <dbReference type="ARBA" id="ARBA00010876"/>
    </source>
</evidence>
<feature type="region of interest" description="Disordered" evidence="3">
    <location>
        <begin position="698"/>
        <end position="809"/>
    </location>
</feature>
<dbReference type="Gene3D" id="3.30.2350.10">
    <property type="entry name" value="Pseudouridine synthase"/>
    <property type="match status" value="1"/>
</dbReference>
<feature type="repeat" description="ANK" evidence="2">
    <location>
        <begin position="590"/>
        <end position="622"/>
    </location>
</feature>
<evidence type="ECO:0000256" key="2">
    <source>
        <dbReference type="PROSITE-ProRule" id="PRU00023"/>
    </source>
</evidence>
<protein>
    <submittedName>
        <fullName evidence="5">Ribosomal large subunit pseudouridine synthase D (23S rRNA pseudouridine(1911/1915/1917) synthase) (rRNA pseudouridylate synthase D) (rRNA-uridine isomerase D)</fullName>
    </submittedName>
</protein>
<dbReference type="SUPFAM" id="SSF48403">
    <property type="entry name" value="Ankyrin repeat"/>
    <property type="match status" value="1"/>
</dbReference>
<dbReference type="Gene3D" id="1.25.40.20">
    <property type="entry name" value="Ankyrin repeat-containing domain"/>
    <property type="match status" value="1"/>
</dbReference>
<dbReference type="Proteomes" id="UP001642464">
    <property type="component" value="Unassembled WGS sequence"/>
</dbReference>
<dbReference type="SMART" id="SM00248">
    <property type="entry name" value="ANK"/>
    <property type="match status" value="1"/>
</dbReference>
<dbReference type="InterPro" id="IPR006224">
    <property type="entry name" value="PsdUridine_synth_RluA-like_CS"/>
</dbReference>
<dbReference type="PANTHER" id="PTHR21600:SF87">
    <property type="entry name" value="RNA PSEUDOURIDYLATE SYNTHASE DOMAIN-CONTAINING PROTEIN 1"/>
    <property type="match status" value="1"/>
</dbReference>
<accession>A0ABP0R310</accession>
<comment type="similarity">
    <text evidence="1">Belongs to the pseudouridine synthase RluA family.</text>
</comment>
<dbReference type="SUPFAM" id="SSF55120">
    <property type="entry name" value="Pseudouridine synthase"/>
    <property type="match status" value="1"/>
</dbReference>
<dbReference type="PROSITE" id="PS50297">
    <property type="entry name" value="ANK_REP_REGION"/>
    <property type="match status" value="1"/>
</dbReference>
<dbReference type="Pfam" id="PF00849">
    <property type="entry name" value="PseudoU_synth_2"/>
    <property type="match status" value="1"/>
</dbReference>
<reference evidence="5 6" key="1">
    <citation type="submission" date="2024-02" db="EMBL/GenBank/DDBJ databases">
        <authorList>
            <person name="Chen Y."/>
            <person name="Shah S."/>
            <person name="Dougan E. K."/>
            <person name="Thang M."/>
            <person name="Chan C."/>
        </authorList>
    </citation>
    <scope>NUCLEOTIDE SEQUENCE [LARGE SCALE GENOMIC DNA]</scope>
</reference>
<dbReference type="InterPro" id="IPR006145">
    <property type="entry name" value="PsdUridine_synth_RsuA/RluA"/>
</dbReference>
<name>A0ABP0R310_9DINO</name>
<evidence type="ECO:0000259" key="4">
    <source>
        <dbReference type="Pfam" id="PF00849"/>
    </source>
</evidence>
<dbReference type="InterPro" id="IPR020103">
    <property type="entry name" value="PsdUridine_synth_cat_dom_sf"/>
</dbReference>
<organism evidence="5 6">
    <name type="scientific">Durusdinium trenchii</name>
    <dbReference type="NCBI Taxonomy" id="1381693"/>
    <lineage>
        <taxon>Eukaryota</taxon>
        <taxon>Sar</taxon>
        <taxon>Alveolata</taxon>
        <taxon>Dinophyceae</taxon>
        <taxon>Suessiales</taxon>
        <taxon>Symbiodiniaceae</taxon>
        <taxon>Durusdinium</taxon>
    </lineage>
</organism>
<dbReference type="PROSITE" id="PS01129">
    <property type="entry name" value="PSI_RLU"/>
    <property type="match status" value="1"/>
</dbReference>
<keyword evidence="2" id="KW-0040">ANK repeat</keyword>
<feature type="compositionally biased region" description="Basic and acidic residues" evidence="3">
    <location>
        <begin position="796"/>
        <end position="809"/>
    </location>
</feature>
<dbReference type="EMBL" id="CAXAMM010040718">
    <property type="protein sequence ID" value="CAK9094977.1"/>
    <property type="molecule type" value="Genomic_DNA"/>
</dbReference>
<proteinExistence type="inferred from homology"/>
<keyword evidence="5" id="KW-0413">Isomerase</keyword>
<gene>
    <name evidence="5" type="ORF">SCF082_LOCUS44622</name>
</gene>
<evidence type="ECO:0000256" key="3">
    <source>
        <dbReference type="SAM" id="MobiDB-lite"/>
    </source>
</evidence>
<dbReference type="Pfam" id="PF12796">
    <property type="entry name" value="Ank_2"/>
    <property type="match status" value="1"/>
</dbReference>
<evidence type="ECO:0000313" key="5">
    <source>
        <dbReference type="EMBL" id="CAK9094977.1"/>
    </source>
</evidence>
<feature type="domain" description="Pseudouridine synthase RsuA/RluA-like" evidence="4">
    <location>
        <begin position="233"/>
        <end position="387"/>
    </location>
</feature>
<evidence type="ECO:0000313" key="6">
    <source>
        <dbReference type="Proteomes" id="UP001642464"/>
    </source>
</evidence>
<dbReference type="InterPro" id="IPR002110">
    <property type="entry name" value="Ankyrin_rpt"/>
</dbReference>
<dbReference type="CDD" id="cd02869">
    <property type="entry name" value="PseudoU_synth_RluA_like"/>
    <property type="match status" value="1"/>
</dbReference>
<dbReference type="GO" id="GO:0016853">
    <property type="term" value="F:isomerase activity"/>
    <property type="evidence" value="ECO:0007669"/>
    <property type="project" value="UniProtKB-KW"/>
</dbReference>
<dbReference type="InterPro" id="IPR036770">
    <property type="entry name" value="Ankyrin_rpt-contain_sf"/>
</dbReference>
<sequence>MGDAHQFHGGPEAPLDVPFEEPRMDCFPDLVAHVRKSRARFEEVVSSASRPELAKSLWELVAKIYAIIKQQDDRKCQECWEKACDMLAPVVDFQFFNPTKYYSRCARPEFETRIARALKSYEDFLLQQSLQTRHLRPRELGETSECLYLEKPCHFTCQYGSSRLPPRAGAETSMKLLDLDTPSIQIHEYVALEYDHETAVGCRDFWRKAEQEGLTEPCNCGSCKTCACICAGCCHRLDRETSGVMIVAKTTGAYWHIRHQFYGDHNLQSHGMEKYYLALVCGRVHIPTRREMKSSDWIHESDGSSREGLQGRVEIALFHDPVELKSHAWHRGMDGPEWDDRNGCFRQRAVTLYRPLAWLEDSYKNPYTLLHLRIITGRTHQIRFHCSELGHPIVGDVKYGASPATLRWAKRVFLHSYQALVRDPSDEQWRSAVSPLPEDLGRLLSDLQLLNINKTSTLYLSREALPGLSSLFKKYTSESQLLQKHTAREHAAVPGIPVMSAGTAEVTLPWTMPLPTLQPSSGAVASGQWTSTSPNDLAVLPFAQSQAVALSCPRHYPADPHHKLRKAVFHNDHQAFDEALRGRIVGADKSGKTALHYAAREGRIEMMRLMLQHGLDPNCADHQGLTPLDEAEYWMMRCESEQVSSRREVRNWLAAYGGRRGNSDLMRGYYQTLPLKACAQDRPLPWHDNLDQIESMYQQQIPGGPPPRAPALQTEPVPNQRTFSEGPDIVNRSPACQAATARHADCPPAASSDIPPPMHPVRNQRPPDATGTHADCPPASHSDIPPPQRPPVRNQRPPDRPSPEEEEFKKMTYLWAERHREWTRKIQNNEVPPYRVPDPVMPLDPQNPTILL</sequence>
<comment type="caution">
    <text evidence="5">The sequence shown here is derived from an EMBL/GenBank/DDBJ whole genome shotgun (WGS) entry which is preliminary data.</text>
</comment>
<dbReference type="PANTHER" id="PTHR21600">
    <property type="entry name" value="MITOCHONDRIAL RNA PSEUDOURIDINE SYNTHASE"/>
    <property type="match status" value="1"/>
</dbReference>